<feature type="transmembrane region" description="Helical" evidence="9">
    <location>
        <begin position="27"/>
        <end position="45"/>
    </location>
</feature>
<reference evidence="11 12" key="1">
    <citation type="submission" date="2019-08" db="EMBL/GenBank/DDBJ databases">
        <title>Amphibian skin-associated Pigmentiphaga: genome sequence and occurrence across geography and hosts.</title>
        <authorList>
            <person name="Bletz M.C."/>
            <person name="Bunk B."/>
            <person name="Sproeer C."/>
            <person name="Biwer P."/>
            <person name="Reiter S."/>
            <person name="Rabemananjara F.C.E."/>
            <person name="Schulz S."/>
            <person name="Overmann J."/>
            <person name="Vences M."/>
        </authorList>
    </citation>
    <scope>NUCLEOTIDE SEQUENCE [LARGE SCALE GENOMIC DNA]</scope>
    <source>
        <strain evidence="11 12">Mada1488</strain>
    </source>
</reference>
<evidence type="ECO:0000256" key="9">
    <source>
        <dbReference type="RuleBase" id="RU363032"/>
    </source>
</evidence>
<dbReference type="CDD" id="cd06261">
    <property type="entry name" value="TM_PBP2"/>
    <property type="match status" value="1"/>
</dbReference>
<dbReference type="KEGG" id="pacr:FXN63_25390"/>
<feature type="transmembrane region" description="Helical" evidence="9">
    <location>
        <begin position="129"/>
        <end position="151"/>
    </location>
</feature>
<keyword evidence="4" id="KW-1003">Cell membrane</keyword>
<protein>
    <submittedName>
        <fullName evidence="11">Amino acid ABC transporter permease</fullName>
    </submittedName>
</protein>
<evidence type="ECO:0000256" key="4">
    <source>
        <dbReference type="ARBA" id="ARBA00022475"/>
    </source>
</evidence>
<dbReference type="PANTHER" id="PTHR30614:SF37">
    <property type="entry name" value="AMINO-ACID ABC TRANSPORTER PERMEASE PROTEIN YHDX-RELATED"/>
    <property type="match status" value="1"/>
</dbReference>
<feature type="domain" description="ABC transmembrane type-1" evidence="10">
    <location>
        <begin position="93"/>
        <end position="385"/>
    </location>
</feature>
<dbReference type="AlphaFoldDB" id="A0A5C0B2N0"/>
<evidence type="ECO:0000313" key="11">
    <source>
        <dbReference type="EMBL" id="QEI08812.1"/>
    </source>
</evidence>
<evidence type="ECO:0000313" key="12">
    <source>
        <dbReference type="Proteomes" id="UP000325161"/>
    </source>
</evidence>
<dbReference type="NCBIfam" id="TIGR01726">
    <property type="entry name" value="HEQRo_perm_3TM"/>
    <property type="match status" value="1"/>
</dbReference>
<comment type="subcellular location">
    <subcellularLocation>
        <location evidence="1">Cell inner membrane</location>
        <topology evidence="1">Multi-pass membrane protein</topology>
    </subcellularLocation>
    <subcellularLocation>
        <location evidence="9">Cell membrane</location>
        <topology evidence="9">Multi-pass membrane protein</topology>
    </subcellularLocation>
</comment>
<evidence type="ECO:0000256" key="2">
    <source>
        <dbReference type="ARBA" id="ARBA00010072"/>
    </source>
</evidence>
<evidence type="ECO:0000256" key="1">
    <source>
        <dbReference type="ARBA" id="ARBA00004429"/>
    </source>
</evidence>
<feature type="transmembrane region" description="Helical" evidence="9">
    <location>
        <begin position="185"/>
        <end position="208"/>
    </location>
</feature>
<dbReference type="Proteomes" id="UP000325161">
    <property type="component" value="Chromosome"/>
</dbReference>
<feature type="transmembrane region" description="Helical" evidence="9">
    <location>
        <begin position="367"/>
        <end position="388"/>
    </location>
</feature>
<feature type="transmembrane region" description="Helical" evidence="9">
    <location>
        <begin position="57"/>
        <end position="79"/>
    </location>
</feature>
<evidence type="ECO:0000256" key="3">
    <source>
        <dbReference type="ARBA" id="ARBA00022448"/>
    </source>
</evidence>
<name>A0A5C0B2N0_9BURK</name>
<sequence length="397" mass="42170">MHNGVMQPPSSRPLRASRWHQPAVRGIVYQVLAVGAVGLLAWFLISNTLANLHSRNIASGFGFLQGEAGFAIGESVIAYTPQDSVARAILVGLLNTLKIAAVGIVLSTILGTLVGIARLSKNVLVAKLAAAYVELVRNVPLLLQLFFWYALVTEHLPGPRQALNPLPGVFLSNRGMKIPTPVDHIALDFALAGLFIAIALWLLVANFARRRQAATGQRLPVLRVGIAMLIGLPVLGWAIGGAPLALDVPRLQGFNFTGGATLSPEFAALLAGLVFYTTAFTAEVVRAGIQSVSTGQWEAAGSIGLPRGLALRLVVLPQALRVIVPPMTSQFLNLTKNSSLAIAIGYPDLVSVVNTTMNQSGQAIESILIIMGAYLVVSLSISLAMNAYNRRIALTER</sequence>
<keyword evidence="8 9" id="KW-0472">Membrane</keyword>
<dbReference type="EMBL" id="CP043046">
    <property type="protein sequence ID" value="QEI08812.1"/>
    <property type="molecule type" value="Genomic_DNA"/>
</dbReference>
<dbReference type="SUPFAM" id="SSF161098">
    <property type="entry name" value="MetI-like"/>
    <property type="match status" value="2"/>
</dbReference>
<dbReference type="InterPro" id="IPR035906">
    <property type="entry name" value="MetI-like_sf"/>
</dbReference>
<evidence type="ECO:0000256" key="6">
    <source>
        <dbReference type="ARBA" id="ARBA00022970"/>
    </source>
</evidence>
<evidence type="ECO:0000259" key="10">
    <source>
        <dbReference type="PROSITE" id="PS50928"/>
    </source>
</evidence>
<organism evidence="11 12">
    <name type="scientific">Pigmentiphaga aceris</name>
    <dbReference type="NCBI Taxonomy" id="1940612"/>
    <lineage>
        <taxon>Bacteria</taxon>
        <taxon>Pseudomonadati</taxon>
        <taxon>Pseudomonadota</taxon>
        <taxon>Betaproteobacteria</taxon>
        <taxon>Burkholderiales</taxon>
        <taxon>Alcaligenaceae</taxon>
        <taxon>Pigmentiphaga</taxon>
    </lineage>
</organism>
<dbReference type="PROSITE" id="PS50928">
    <property type="entry name" value="ABC_TM1"/>
    <property type="match status" value="1"/>
</dbReference>
<evidence type="ECO:0000256" key="8">
    <source>
        <dbReference type="ARBA" id="ARBA00023136"/>
    </source>
</evidence>
<comment type="similarity">
    <text evidence="2">Belongs to the binding-protein-dependent transport system permease family. HisMQ subfamily.</text>
</comment>
<dbReference type="GO" id="GO:0006865">
    <property type="term" value="P:amino acid transport"/>
    <property type="evidence" value="ECO:0007669"/>
    <property type="project" value="UniProtKB-KW"/>
</dbReference>
<feature type="transmembrane region" description="Helical" evidence="9">
    <location>
        <begin position="266"/>
        <end position="289"/>
    </location>
</feature>
<evidence type="ECO:0000256" key="7">
    <source>
        <dbReference type="ARBA" id="ARBA00022989"/>
    </source>
</evidence>
<keyword evidence="7 9" id="KW-1133">Transmembrane helix</keyword>
<dbReference type="OrthoDB" id="9808531at2"/>
<evidence type="ECO:0000256" key="5">
    <source>
        <dbReference type="ARBA" id="ARBA00022692"/>
    </source>
</evidence>
<keyword evidence="3 9" id="KW-0813">Transport</keyword>
<dbReference type="InterPro" id="IPR010065">
    <property type="entry name" value="AA_ABC_transptr_permease_3TM"/>
</dbReference>
<dbReference type="Gene3D" id="1.10.3720.10">
    <property type="entry name" value="MetI-like"/>
    <property type="match status" value="2"/>
</dbReference>
<accession>A0A5C0B2N0</accession>
<dbReference type="InterPro" id="IPR000515">
    <property type="entry name" value="MetI-like"/>
</dbReference>
<dbReference type="GO" id="GO:0043190">
    <property type="term" value="C:ATP-binding cassette (ABC) transporter complex"/>
    <property type="evidence" value="ECO:0007669"/>
    <property type="project" value="InterPro"/>
</dbReference>
<keyword evidence="5 9" id="KW-0812">Transmembrane</keyword>
<gene>
    <name evidence="11" type="ORF">FXN63_25390</name>
</gene>
<keyword evidence="12" id="KW-1185">Reference proteome</keyword>
<dbReference type="GO" id="GO:0022857">
    <property type="term" value="F:transmembrane transporter activity"/>
    <property type="evidence" value="ECO:0007669"/>
    <property type="project" value="InterPro"/>
</dbReference>
<dbReference type="Pfam" id="PF00528">
    <property type="entry name" value="BPD_transp_1"/>
    <property type="match status" value="1"/>
</dbReference>
<dbReference type="PANTHER" id="PTHR30614">
    <property type="entry name" value="MEMBRANE COMPONENT OF AMINO ACID ABC TRANSPORTER"/>
    <property type="match status" value="1"/>
</dbReference>
<feature type="transmembrane region" description="Helical" evidence="9">
    <location>
        <begin position="99"/>
        <end position="117"/>
    </location>
</feature>
<feature type="transmembrane region" description="Helical" evidence="9">
    <location>
        <begin position="220"/>
        <end position="246"/>
    </location>
</feature>
<dbReference type="InterPro" id="IPR043429">
    <property type="entry name" value="ArtM/GltK/GlnP/TcyL/YhdX-like"/>
</dbReference>
<keyword evidence="6" id="KW-0029">Amino-acid transport</keyword>
<proteinExistence type="inferred from homology"/>